<dbReference type="InterPro" id="IPR041465">
    <property type="entry name" value="SfsA_N"/>
</dbReference>
<keyword evidence="5" id="KW-1185">Reference proteome</keyword>
<feature type="domain" description="SfsA N-terminal OB" evidence="3">
    <location>
        <begin position="18"/>
        <end position="87"/>
    </location>
</feature>
<dbReference type="HAMAP" id="MF_00095">
    <property type="entry name" value="SfsA"/>
    <property type="match status" value="1"/>
</dbReference>
<organism evidence="4 5">
    <name type="scientific">Salipaludibacillus keqinensis</name>
    <dbReference type="NCBI Taxonomy" id="2045207"/>
    <lineage>
        <taxon>Bacteria</taxon>
        <taxon>Bacillati</taxon>
        <taxon>Bacillota</taxon>
        <taxon>Bacilli</taxon>
        <taxon>Bacillales</taxon>
        <taxon>Bacillaceae</taxon>
    </lineage>
</organism>
<name>A0A323TGW4_9BACI</name>
<comment type="similarity">
    <text evidence="1">Belongs to the SfsA family.</text>
</comment>
<evidence type="ECO:0000313" key="4">
    <source>
        <dbReference type="EMBL" id="PYZ94009.1"/>
    </source>
</evidence>
<comment type="caution">
    <text evidence="4">The sequence shown here is derived from an EMBL/GenBank/DDBJ whole genome shotgun (WGS) entry which is preliminary data.</text>
</comment>
<evidence type="ECO:0000313" key="5">
    <source>
        <dbReference type="Proteomes" id="UP000248214"/>
    </source>
</evidence>
<dbReference type="InterPro" id="IPR005224">
    <property type="entry name" value="SfsA"/>
</dbReference>
<protein>
    <recommendedName>
        <fullName evidence="1">Sugar fermentation stimulation protein homolog</fullName>
    </recommendedName>
</protein>
<dbReference type="EMBL" id="PDOD01000001">
    <property type="protein sequence ID" value="PYZ94009.1"/>
    <property type="molecule type" value="Genomic_DNA"/>
</dbReference>
<dbReference type="GO" id="GO:0003677">
    <property type="term" value="F:DNA binding"/>
    <property type="evidence" value="ECO:0007669"/>
    <property type="project" value="InterPro"/>
</dbReference>
<evidence type="ECO:0000256" key="1">
    <source>
        <dbReference type="HAMAP-Rule" id="MF_00095"/>
    </source>
</evidence>
<dbReference type="Pfam" id="PF17746">
    <property type="entry name" value="SfsA_N"/>
    <property type="match status" value="1"/>
</dbReference>
<dbReference type="Gene3D" id="3.40.1350.60">
    <property type="match status" value="1"/>
</dbReference>
<dbReference type="PANTHER" id="PTHR30545:SF2">
    <property type="entry name" value="SUGAR FERMENTATION STIMULATION PROTEIN A"/>
    <property type="match status" value="1"/>
</dbReference>
<dbReference type="Proteomes" id="UP000248214">
    <property type="component" value="Unassembled WGS sequence"/>
</dbReference>
<feature type="domain" description="Sugar fermentation stimulation protein C-terminal" evidence="2">
    <location>
        <begin position="90"/>
        <end position="228"/>
    </location>
</feature>
<dbReference type="RefSeq" id="WP_110607644.1">
    <property type="nucleotide sequence ID" value="NZ_PDOD01000001.1"/>
</dbReference>
<dbReference type="NCBIfam" id="TIGR00230">
    <property type="entry name" value="sfsA"/>
    <property type="match status" value="1"/>
</dbReference>
<dbReference type="Pfam" id="PF03749">
    <property type="entry name" value="SfsA"/>
    <property type="match status" value="1"/>
</dbReference>
<dbReference type="AlphaFoldDB" id="A0A323TGW4"/>
<evidence type="ECO:0000259" key="3">
    <source>
        <dbReference type="Pfam" id="PF17746"/>
    </source>
</evidence>
<evidence type="ECO:0000259" key="2">
    <source>
        <dbReference type="Pfam" id="PF03749"/>
    </source>
</evidence>
<proteinExistence type="inferred from homology"/>
<dbReference type="OrthoDB" id="9802365at2"/>
<dbReference type="InterPro" id="IPR040452">
    <property type="entry name" value="SfsA_C"/>
</dbReference>
<dbReference type="PANTHER" id="PTHR30545">
    <property type="entry name" value="SUGAR FERMENTATION STIMULATION PROTEIN A"/>
    <property type="match status" value="1"/>
</dbReference>
<accession>A0A323TGW4</accession>
<reference evidence="4 5" key="1">
    <citation type="submission" date="2017-10" db="EMBL/GenBank/DDBJ databases">
        <title>Bacillus sp. nov., a halophilic bacterium isolated from a Keqin Lake.</title>
        <authorList>
            <person name="Wang H."/>
        </authorList>
    </citation>
    <scope>NUCLEOTIDE SEQUENCE [LARGE SCALE GENOMIC DNA]</scope>
    <source>
        <strain evidence="4 5">KQ-12</strain>
    </source>
</reference>
<gene>
    <name evidence="1 4" type="primary">sfsA</name>
    <name evidence="4" type="ORF">CR194_00245</name>
</gene>
<sequence>MLEAAIKYSDSLVPARFVNRLNRFMISCKLVRDGEEVEAHLPDSGRLKELLISGKELYLLPNANPNRKTKFSAVCVERPDGLGWVSINSQIPNKLAQLAFTHYLLPSFRSWDYERAEFTKGHSRWDHLLKTKDEKMIVEVKGVTLADENQKGFFPDAVTSRGTKHVLELIEINKEPKWRSALLFVAQREDLTEIRPASHIDPKFAKALKEASIAGVKIIACRSEVTLKGIRLLDEIPVCID</sequence>
<dbReference type="Gene3D" id="2.40.50.580">
    <property type="match status" value="1"/>
</dbReference>
<dbReference type="CDD" id="cd22359">
    <property type="entry name" value="SfsA-like_bacterial"/>
    <property type="match status" value="1"/>
</dbReference>